<dbReference type="InterPro" id="IPR029787">
    <property type="entry name" value="Nucleotide_cyclase"/>
</dbReference>
<sequence>MPLLAAVTAMILLIGLRVAAPVYLALVAAFVVFDLLALFGPARWRPALLARAPGVYALLLLTVWVCALYALPTHPATRMTLLTVVLHTTTLYVFFFVQRPPGVATRRACLTLGAFVVTALPHSWKSLGWQGAFDGVTLPITLLCSHGVLILVLRSFSQARDQLAQEQARARALHELAHRDPLTELYNRRALERDLALAVQNEPSGQLLALIDIDGLKQVNDTLGHAAGDDLLRRFAVGFAQTVKPGGRAYRLSGDEFALLLEGAGPDLAAQVVRDVTREVREVYPLAGASVGAACRRSGETPGAWLSRADQAMYGHKKRLSPPTASSRR</sequence>
<dbReference type="EMBL" id="JHAC01000005">
    <property type="protein sequence ID" value="EYB69499.1"/>
    <property type="molecule type" value="Genomic_DNA"/>
</dbReference>
<dbReference type="GO" id="GO:1902201">
    <property type="term" value="P:negative regulation of bacterial-type flagellum-dependent cell motility"/>
    <property type="evidence" value="ECO:0007669"/>
    <property type="project" value="TreeGrafter"/>
</dbReference>
<keyword evidence="4" id="KW-1185">Reference proteome</keyword>
<feature type="transmembrane region" description="Helical" evidence="1">
    <location>
        <begin position="76"/>
        <end position="96"/>
    </location>
</feature>
<dbReference type="SMART" id="SM00267">
    <property type="entry name" value="GGDEF"/>
    <property type="match status" value="1"/>
</dbReference>
<dbReference type="STRING" id="1476583.DEIPH_ctg005orf0069"/>
<dbReference type="PATRIC" id="fig|1476583.3.peg.406"/>
<evidence type="ECO:0000313" key="4">
    <source>
        <dbReference type="Proteomes" id="UP000020492"/>
    </source>
</evidence>
<feature type="transmembrane region" description="Helical" evidence="1">
    <location>
        <begin position="6"/>
        <end position="36"/>
    </location>
</feature>
<feature type="transmembrane region" description="Helical" evidence="1">
    <location>
        <begin position="48"/>
        <end position="70"/>
    </location>
</feature>
<dbReference type="Proteomes" id="UP000020492">
    <property type="component" value="Unassembled WGS sequence"/>
</dbReference>
<feature type="domain" description="GGDEF" evidence="2">
    <location>
        <begin position="204"/>
        <end position="329"/>
    </location>
</feature>
<dbReference type="NCBIfam" id="TIGR00254">
    <property type="entry name" value="GGDEF"/>
    <property type="match status" value="1"/>
</dbReference>
<comment type="caution">
    <text evidence="3">The sequence shown here is derived from an EMBL/GenBank/DDBJ whole genome shotgun (WGS) entry which is preliminary data.</text>
</comment>
<evidence type="ECO:0000259" key="2">
    <source>
        <dbReference type="PROSITE" id="PS50887"/>
    </source>
</evidence>
<feature type="transmembrane region" description="Helical" evidence="1">
    <location>
        <begin position="136"/>
        <end position="153"/>
    </location>
</feature>
<dbReference type="CDD" id="cd01949">
    <property type="entry name" value="GGDEF"/>
    <property type="match status" value="1"/>
</dbReference>
<dbReference type="AlphaFoldDB" id="A0A016QUP4"/>
<evidence type="ECO:0000313" key="3">
    <source>
        <dbReference type="EMBL" id="EYB69499.1"/>
    </source>
</evidence>
<dbReference type="Pfam" id="PF00990">
    <property type="entry name" value="GGDEF"/>
    <property type="match status" value="1"/>
</dbReference>
<dbReference type="PANTHER" id="PTHR45138">
    <property type="entry name" value="REGULATORY COMPONENTS OF SENSORY TRANSDUCTION SYSTEM"/>
    <property type="match status" value="1"/>
</dbReference>
<dbReference type="SUPFAM" id="SSF55073">
    <property type="entry name" value="Nucleotide cyclase"/>
    <property type="match status" value="1"/>
</dbReference>
<organism evidence="3 4">
    <name type="scientific">Deinococcus phoenicis</name>
    <dbReference type="NCBI Taxonomy" id="1476583"/>
    <lineage>
        <taxon>Bacteria</taxon>
        <taxon>Thermotogati</taxon>
        <taxon>Deinococcota</taxon>
        <taxon>Deinococci</taxon>
        <taxon>Deinococcales</taxon>
        <taxon>Deinococcaceae</taxon>
        <taxon>Deinococcus</taxon>
    </lineage>
</organism>
<dbReference type="GO" id="GO:0052621">
    <property type="term" value="F:diguanylate cyclase activity"/>
    <property type="evidence" value="ECO:0007669"/>
    <property type="project" value="TreeGrafter"/>
</dbReference>
<dbReference type="InterPro" id="IPR000160">
    <property type="entry name" value="GGDEF_dom"/>
</dbReference>
<dbReference type="eggNOG" id="COG3706">
    <property type="taxonomic scope" value="Bacteria"/>
</dbReference>
<dbReference type="Gene3D" id="3.30.70.270">
    <property type="match status" value="1"/>
</dbReference>
<protein>
    <submittedName>
        <fullName evidence="3">Putative Diguanylate cyclase</fullName>
    </submittedName>
</protein>
<dbReference type="PROSITE" id="PS50887">
    <property type="entry name" value="GGDEF"/>
    <property type="match status" value="1"/>
</dbReference>
<dbReference type="GO" id="GO:0043709">
    <property type="term" value="P:cell adhesion involved in single-species biofilm formation"/>
    <property type="evidence" value="ECO:0007669"/>
    <property type="project" value="TreeGrafter"/>
</dbReference>
<keyword evidence="1" id="KW-1133">Transmembrane helix</keyword>
<dbReference type="PANTHER" id="PTHR45138:SF9">
    <property type="entry name" value="DIGUANYLATE CYCLASE DGCM-RELATED"/>
    <property type="match status" value="1"/>
</dbReference>
<evidence type="ECO:0000256" key="1">
    <source>
        <dbReference type="SAM" id="Phobius"/>
    </source>
</evidence>
<feature type="transmembrane region" description="Helical" evidence="1">
    <location>
        <begin position="108"/>
        <end position="124"/>
    </location>
</feature>
<dbReference type="InterPro" id="IPR043128">
    <property type="entry name" value="Rev_trsase/Diguanyl_cyclase"/>
</dbReference>
<name>A0A016QUP4_9DEIO</name>
<accession>A0A016QUP4</accession>
<dbReference type="InterPro" id="IPR050469">
    <property type="entry name" value="Diguanylate_Cyclase"/>
</dbReference>
<reference evidence="3 4" key="1">
    <citation type="submission" date="2014-03" db="EMBL/GenBank/DDBJ databases">
        <title>Draft genome sequence of Deinococcus phoenicis 1P10ME.</title>
        <authorList>
            <person name="Stepanov V.G."/>
            <person name="Vaishampayan P."/>
            <person name="Venkateswaran K."/>
            <person name="Fox G.E."/>
        </authorList>
    </citation>
    <scope>NUCLEOTIDE SEQUENCE [LARGE SCALE GENOMIC DNA]</scope>
    <source>
        <strain evidence="3 4">1P10ME</strain>
    </source>
</reference>
<gene>
    <name evidence="3" type="ORF">DEIPH_ctg005orf0069</name>
</gene>
<keyword evidence="1" id="KW-0812">Transmembrane</keyword>
<keyword evidence="1" id="KW-0472">Membrane</keyword>
<proteinExistence type="predicted"/>
<dbReference type="GO" id="GO:0005886">
    <property type="term" value="C:plasma membrane"/>
    <property type="evidence" value="ECO:0007669"/>
    <property type="project" value="TreeGrafter"/>
</dbReference>